<dbReference type="InterPro" id="IPR000792">
    <property type="entry name" value="Tscrpt_reg_LuxR_C"/>
</dbReference>
<dbReference type="Pfam" id="PF08281">
    <property type="entry name" value="Sigma70_r4_2"/>
    <property type="match status" value="1"/>
</dbReference>
<dbReference type="SMART" id="SM00421">
    <property type="entry name" value="HTH_LUXR"/>
    <property type="match status" value="1"/>
</dbReference>
<protein>
    <submittedName>
        <fullName evidence="7">Sigma-70 family RNA polymerase sigma factor</fullName>
    </submittedName>
</protein>
<dbReference type="PANTHER" id="PTHR43133">
    <property type="entry name" value="RNA POLYMERASE ECF-TYPE SIGMA FACTO"/>
    <property type="match status" value="1"/>
</dbReference>
<dbReference type="InterPro" id="IPR036388">
    <property type="entry name" value="WH-like_DNA-bd_sf"/>
</dbReference>
<evidence type="ECO:0000256" key="5">
    <source>
        <dbReference type="ARBA" id="ARBA00023163"/>
    </source>
</evidence>
<keyword evidence="4" id="KW-0238">DNA-binding</keyword>
<feature type="domain" description="HTH luxR-type" evidence="6">
    <location>
        <begin position="115"/>
        <end position="175"/>
    </location>
</feature>
<keyword evidence="5" id="KW-0804">Transcription</keyword>
<evidence type="ECO:0000256" key="1">
    <source>
        <dbReference type="ARBA" id="ARBA00010641"/>
    </source>
</evidence>
<dbReference type="InterPro" id="IPR013249">
    <property type="entry name" value="RNA_pol_sigma70_r4_t2"/>
</dbReference>
<dbReference type="InterPro" id="IPR039425">
    <property type="entry name" value="RNA_pol_sigma-70-like"/>
</dbReference>
<dbReference type="GO" id="GO:0016987">
    <property type="term" value="F:sigma factor activity"/>
    <property type="evidence" value="ECO:0007669"/>
    <property type="project" value="UniProtKB-KW"/>
</dbReference>
<evidence type="ECO:0000313" key="8">
    <source>
        <dbReference type="Proteomes" id="UP000515512"/>
    </source>
</evidence>
<dbReference type="Gene3D" id="1.10.10.10">
    <property type="entry name" value="Winged helix-like DNA-binding domain superfamily/Winged helix DNA-binding domain"/>
    <property type="match status" value="1"/>
</dbReference>
<dbReference type="GO" id="GO:0006352">
    <property type="term" value="P:DNA-templated transcription initiation"/>
    <property type="evidence" value="ECO:0007669"/>
    <property type="project" value="InterPro"/>
</dbReference>
<keyword evidence="3" id="KW-0731">Sigma factor</keyword>
<evidence type="ECO:0000313" key="7">
    <source>
        <dbReference type="EMBL" id="QLY27570.1"/>
    </source>
</evidence>
<evidence type="ECO:0000259" key="6">
    <source>
        <dbReference type="SMART" id="SM00421"/>
    </source>
</evidence>
<dbReference type="Gene3D" id="1.10.1740.10">
    <property type="match status" value="1"/>
</dbReference>
<dbReference type="RefSeq" id="WP_181578778.1">
    <property type="nucleotide sequence ID" value="NZ_CP059399.1"/>
</dbReference>
<dbReference type="SUPFAM" id="SSF88659">
    <property type="entry name" value="Sigma3 and sigma4 domains of RNA polymerase sigma factors"/>
    <property type="match status" value="1"/>
</dbReference>
<gene>
    <name evidence="7" type="ORF">H0264_18995</name>
</gene>
<dbReference type="EMBL" id="CP059399">
    <property type="protein sequence ID" value="QLY27570.1"/>
    <property type="molecule type" value="Genomic_DNA"/>
</dbReference>
<dbReference type="CDD" id="cd06171">
    <property type="entry name" value="Sigma70_r4"/>
    <property type="match status" value="1"/>
</dbReference>
<sequence length="175" mass="18771">MSVNEEVFERVCGEIGPVLVRSLARRVGNRCDAEDLVQTVFVRVWAAGPEIDDDLELRKYMWRAAGNLVATVGKRRAREGWVVALGGEVIAGVADPGAGGFDERVAARIVVWEALGALPAREREAIDLRCLRGFTYAETAAVMGLATGTVKGYVSSAKQRLRARLAGTEQAGVAA</sequence>
<dbReference type="Proteomes" id="UP000515512">
    <property type="component" value="Chromosome"/>
</dbReference>
<dbReference type="InterPro" id="IPR013325">
    <property type="entry name" value="RNA_pol_sigma_r2"/>
</dbReference>
<dbReference type="AlphaFoldDB" id="A0A7D6VE13"/>
<dbReference type="PANTHER" id="PTHR43133:SF8">
    <property type="entry name" value="RNA POLYMERASE SIGMA FACTOR HI_1459-RELATED"/>
    <property type="match status" value="1"/>
</dbReference>
<keyword evidence="2" id="KW-0805">Transcription regulation</keyword>
<reference evidence="7 8" key="1">
    <citation type="submission" date="2020-07" db="EMBL/GenBank/DDBJ databases">
        <authorList>
            <person name="Zhuang K."/>
            <person name="Ran Y."/>
        </authorList>
    </citation>
    <scope>NUCLEOTIDE SEQUENCE [LARGE SCALE GENOMIC DNA]</scope>
    <source>
        <strain evidence="7 8">WCH-YHL-001</strain>
    </source>
</reference>
<dbReference type="InterPro" id="IPR013324">
    <property type="entry name" value="RNA_pol_sigma_r3/r4-like"/>
</dbReference>
<dbReference type="InterPro" id="IPR007627">
    <property type="entry name" value="RNA_pol_sigma70_r2"/>
</dbReference>
<keyword evidence="8" id="KW-1185">Reference proteome</keyword>
<name>A0A7D6VE13_9NOCA</name>
<organism evidence="7 8">
    <name type="scientific">Nocardia huaxiensis</name>
    <dbReference type="NCBI Taxonomy" id="2755382"/>
    <lineage>
        <taxon>Bacteria</taxon>
        <taxon>Bacillati</taxon>
        <taxon>Actinomycetota</taxon>
        <taxon>Actinomycetes</taxon>
        <taxon>Mycobacteriales</taxon>
        <taxon>Nocardiaceae</taxon>
        <taxon>Nocardia</taxon>
    </lineage>
</organism>
<comment type="similarity">
    <text evidence="1">Belongs to the sigma-70 factor family. ECF subfamily.</text>
</comment>
<dbReference type="InterPro" id="IPR014284">
    <property type="entry name" value="RNA_pol_sigma-70_dom"/>
</dbReference>
<dbReference type="SUPFAM" id="SSF88946">
    <property type="entry name" value="Sigma2 domain of RNA polymerase sigma factors"/>
    <property type="match status" value="1"/>
</dbReference>
<dbReference type="NCBIfam" id="TIGR02937">
    <property type="entry name" value="sigma70-ECF"/>
    <property type="match status" value="1"/>
</dbReference>
<evidence type="ECO:0000256" key="3">
    <source>
        <dbReference type="ARBA" id="ARBA00023082"/>
    </source>
</evidence>
<dbReference type="KEGG" id="nhu:H0264_18995"/>
<accession>A0A7D6VE13</accession>
<dbReference type="GO" id="GO:0003677">
    <property type="term" value="F:DNA binding"/>
    <property type="evidence" value="ECO:0007669"/>
    <property type="project" value="UniProtKB-KW"/>
</dbReference>
<evidence type="ECO:0000256" key="2">
    <source>
        <dbReference type="ARBA" id="ARBA00023015"/>
    </source>
</evidence>
<proteinExistence type="inferred from homology"/>
<evidence type="ECO:0000256" key="4">
    <source>
        <dbReference type="ARBA" id="ARBA00023125"/>
    </source>
</evidence>
<dbReference type="Pfam" id="PF04542">
    <property type="entry name" value="Sigma70_r2"/>
    <property type="match status" value="1"/>
</dbReference>